<accession>A0AC58S0H3</accession>
<dbReference type="RefSeq" id="XP_075078480.1">
    <property type="nucleotide sequence ID" value="XM_075222379.1"/>
</dbReference>
<dbReference type="Proteomes" id="UP000790787">
    <property type="component" value="Chromosome 1"/>
</dbReference>
<keyword evidence="1" id="KW-1185">Reference proteome</keyword>
<sequence length="119" mass="13150">MAKILIALFALSLILGQTNADIQCSDVISKVSSCEGYLLGKVAAPSPNCCFGLQDLAKLADDSQPDRQTICQCSKAAMQTFPVDFQKAKQLPQICHFKRFIEEEEKHPKVEKTYADVNL</sequence>
<reference evidence="1" key="1">
    <citation type="journal article" date="2014" name="Nat. Commun.">
        <title>The tobacco genome sequence and its comparison with those of tomato and potato.</title>
        <authorList>
            <person name="Sierro N."/>
            <person name="Battey J.N."/>
            <person name="Ouadi S."/>
            <person name="Bakaher N."/>
            <person name="Bovet L."/>
            <person name="Willig A."/>
            <person name="Goepfert S."/>
            <person name="Peitsch M.C."/>
            <person name="Ivanov N.V."/>
        </authorList>
    </citation>
    <scope>NUCLEOTIDE SEQUENCE [LARGE SCALE GENOMIC DNA]</scope>
</reference>
<gene>
    <name evidence="2" type="primary">LOC142164448</name>
</gene>
<reference evidence="2" key="2">
    <citation type="submission" date="2025-08" db="UniProtKB">
        <authorList>
            <consortium name="RefSeq"/>
        </authorList>
    </citation>
    <scope>IDENTIFICATION</scope>
    <source>
        <tissue evidence="2">Leaf</tissue>
    </source>
</reference>
<proteinExistence type="predicted"/>
<evidence type="ECO:0000313" key="2">
    <source>
        <dbReference type="RefSeq" id="XP_075078480.1"/>
    </source>
</evidence>
<evidence type="ECO:0000313" key="1">
    <source>
        <dbReference type="Proteomes" id="UP000790787"/>
    </source>
</evidence>
<protein>
    <submittedName>
        <fullName evidence="2">Non-specific lipid-transfer protein A-like</fullName>
    </submittedName>
</protein>
<name>A0AC58S0H3_TOBAC</name>
<organism evidence="1 2">
    <name type="scientific">Nicotiana tabacum</name>
    <name type="common">Common tobacco</name>
    <dbReference type="NCBI Taxonomy" id="4097"/>
    <lineage>
        <taxon>Eukaryota</taxon>
        <taxon>Viridiplantae</taxon>
        <taxon>Streptophyta</taxon>
        <taxon>Embryophyta</taxon>
        <taxon>Tracheophyta</taxon>
        <taxon>Spermatophyta</taxon>
        <taxon>Magnoliopsida</taxon>
        <taxon>eudicotyledons</taxon>
        <taxon>Gunneridae</taxon>
        <taxon>Pentapetalae</taxon>
        <taxon>asterids</taxon>
        <taxon>lamiids</taxon>
        <taxon>Solanales</taxon>
        <taxon>Solanaceae</taxon>
        <taxon>Nicotianoideae</taxon>
        <taxon>Nicotianeae</taxon>
        <taxon>Nicotiana</taxon>
    </lineage>
</organism>